<comment type="caution">
    <text evidence="11">The sequence shown here is derived from an EMBL/GenBank/DDBJ whole genome shotgun (WGS) entry which is preliminary data.</text>
</comment>
<feature type="transmembrane region" description="Helical" evidence="9">
    <location>
        <begin position="38"/>
        <end position="55"/>
    </location>
</feature>
<evidence type="ECO:0000256" key="8">
    <source>
        <dbReference type="ARBA" id="ARBA00038435"/>
    </source>
</evidence>
<feature type="transmembrane region" description="Helical" evidence="9">
    <location>
        <begin position="355"/>
        <end position="379"/>
    </location>
</feature>
<keyword evidence="2" id="KW-0813">Transport</keyword>
<keyword evidence="4" id="KW-1003">Cell membrane</keyword>
<comment type="subcellular location">
    <subcellularLocation>
        <location evidence="1">Cell membrane</location>
        <topology evidence="1">Multi-pass membrane protein</topology>
    </subcellularLocation>
</comment>
<evidence type="ECO:0000256" key="5">
    <source>
        <dbReference type="ARBA" id="ARBA00022692"/>
    </source>
</evidence>
<dbReference type="InterPro" id="IPR018461">
    <property type="entry name" value="Na/H_Antiport_NhaC-like_C"/>
</dbReference>
<protein>
    <recommendedName>
        <fullName evidence="10">Na+/H+ antiporter NhaC-like C-terminal domain-containing protein</fullName>
    </recommendedName>
</protein>
<feature type="transmembrane region" description="Helical" evidence="9">
    <location>
        <begin position="246"/>
        <end position="264"/>
    </location>
</feature>
<dbReference type="Pfam" id="PF03553">
    <property type="entry name" value="Na_H_antiporter"/>
    <property type="match status" value="1"/>
</dbReference>
<evidence type="ECO:0000259" key="10">
    <source>
        <dbReference type="Pfam" id="PF03553"/>
    </source>
</evidence>
<dbReference type="EMBL" id="ADLJ01000015">
    <property type="protein sequence ID" value="EHE98947.1"/>
    <property type="molecule type" value="Genomic_DNA"/>
</dbReference>
<feature type="transmembrane region" description="Helical" evidence="9">
    <location>
        <begin position="207"/>
        <end position="225"/>
    </location>
</feature>
<accession>G5HHV6</accession>
<evidence type="ECO:0000256" key="9">
    <source>
        <dbReference type="SAM" id="Phobius"/>
    </source>
</evidence>
<feature type="transmembrane region" description="Helical" evidence="9">
    <location>
        <begin position="112"/>
        <end position="135"/>
    </location>
</feature>
<evidence type="ECO:0000313" key="11">
    <source>
        <dbReference type="EMBL" id="EHE98947.1"/>
    </source>
</evidence>
<sequence>MEKAKKLEFYGGNGMSLVPFIVFIVITIGLSFINAADLNMMIASGVIGLIVGMLLVKDKPRYWDIVLEGLGDKMAMTAVLIWLIVGIYGSVLKSGHLVEGLVWLSVKLHLSGAGFCVATFLFSATFALATGAAFGTVAAMSYILYPVGILMGCNPAVLGGAIISGAIFGDNIAPVSDTTIVSTTGQTYTKKSGSAEIGGAVKDRSKYVIVTFLISIVLYAIFGGAKSGQGLDTGVAAALLADNQNPAGLLMLVPTVIVIGMAVMGNNLFVTLPVGIIIAVAVGLGGGLFGFSDLFRIENGAAMGAFPDGVAGMLSVCILLMVVVSMGSLLISSGYMEELVEHLSRNIKTTRGAELLIFLFSSVFSVLISAINTIPNICASPLVNAVGQKAKLHPYRRANFLAVACDSFNACMPFGGSVLLLLGIMKTLSTTYDFVEVLSPNAFLFTCFYPCILWFVMLFAILIGWGRIFEGENGEPVKEEPKEGMVYD</sequence>
<evidence type="ECO:0000256" key="6">
    <source>
        <dbReference type="ARBA" id="ARBA00022989"/>
    </source>
</evidence>
<dbReference type="PANTHER" id="PTHR33451">
    <property type="entry name" value="MALATE-2H(+)/NA(+)-LACTATE ANTIPORTER"/>
    <property type="match status" value="1"/>
</dbReference>
<dbReference type="InterPro" id="IPR052180">
    <property type="entry name" value="NhaC_Na-H+_Antiporter"/>
</dbReference>
<reference evidence="11 12" key="1">
    <citation type="submission" date="2011-08" db="EMBL/GenBank/DDBJ databases">
        <title>The Genome Sequence of Clostridium citroniae WAL-17108.</title>
        <authorList>
            <consortium name="The Broad Institute Genome Sequencing Platform"/>
            <person name="Earl A."/>
            <person name="Ward D."/>
            <person name="Feldgarden M."/>
            <person name="Gevers D."/>
            <person name="Finegold S.M."/>
            <person name="Summanen P.H."/>
            <person name="Molitoris D.R."/>
            <person name="Vaisanen M.L."/>
            <person name="Daigneault M."/>
            <person name="Allen-Vercoe E."/>
            <person name="Young S.K."/>
            <person name="Zeng Q."/>
            <person name="Gargeya S."/>
            <person name="Fitzgerald M."/>
            <person name="Haas B."/>
            <person name="Abouelleil A."/>
            <person name="Alvarado L."/>
            <person name="Arachchi H.M."/>
            <person name="Berlin A."/>
            <person name="Brown A."/>
            <person name="Chapman S.B."/>
            <person name="Chen Z."/>
            <person name="Dunbar C."/>
            <person name="Freedman E."/>
            <person name="Gearin G."/>
            <person name="Gellesch M."/>
            <person name="Goldberg J."/>
            <person name="Griggs A."/>
            <person name="Gujja S."/>
            <person name="Heiman D."/>
            <person name="Howarth C."/>
            <person name="Larson L."/>
            <person name="Lui A."/>
            <person name="MacDonald P.J.P."/>
            <person name="Montmayeur A."/>
            <person name="Murphy C."/>
            <person name="Neiman D."/>
            <person name="Pearson M."/>
            <person name="Priest M."/>
            <person name="Roberts A."/>
            <person name="Saif S."/>
            <person name="Shea T."/>
            <person name="Shenoy N."/>
            <person name="Sisk P."/>
            <person name="Stolte C."/>
            <person name="Sykes S."/>
            <person name="Wortman J."/>
            <person name="Nusbaum C."/>
            <person name="Birren B."/>
        </authorList>
    </citation>
    <scope>NUCLEOTIDE SEQUENCE [LARGE SCALE GENOMIC DNA]</scope>
    <source>
        <strain evidence="11 12">WAL-17108</strain>
    </source>
</reference>
<feature type="transmembrane region" description="Helical" evidence="9">
    <location>
        <begin position="75"/>
        <end position="92"/>
    </location>
</feature>
<organism evidence="11 12">
    <name type="scientific">[Clostridium] citroniae WAL-17108</name>
    <dbReference type="NCBI Taxonomy" id="742733"/>
    <lineage>
        <taxon>Bacteria</taxon>
        <taxon>Bacillati</taxon>
        <taxon>Bacillota</taxon>
        <taxon>Clostridia</taxon>
        <taxon>Lachnospirales</taxon>
        <taxon>Lachnospiraceae</taxon>
        <taxon>Enterocloster</taxon>
    </lineage>
</organism>
<dbReference type="RefSeq" id="WP_007861836.1">
    <property type="nucleotide sequence ID" value="NZ_JH376421.1"/>
</dbReference>
<dbReference type="eggNOG" id="COG1757">
    <property type="taxonomic scope" value="Bacteria"/>
</dbReference>
<evidence type="ECO:0000256" key="4">
    <source>
        <dbReference type="ARBA" id="ARBA00022475"/>
    </source>
</evidence>
<proteinExistence type="inferred from homology"/>
<dbReference type="AlphaFoldDB" id="G5HHV6"/>
<feature type="transmembrane region" description="Helical" evidence="9">
    <location>
        <begin position="400"/>
        <end position="422"/>
    </location>
</feature>
<dbReference type="GO" id="GO:0005886">
    <property type="term" value="C:plasma membrane"/>
    <property type="evidence" value="ECO:0007669"/>
    <property type="project" value="UniProtKB-SubCell"/>
</dbReference>
<dbReference type="HOGENOM" id="CLU_043525_1_0_9"/>
<name>G5HHV6_9FIRM</name>
<feature type="transmembrane region" description="Helical" evidence="9">
    <location>
        <begin position="12"/>
        <end position="32"/>
    </location>
</feature>
<feature type="domain" description="Na+/H+ antiporter NhaC-like C-terminal" evidence="10">
    <location>
        <begin position="15"/>
        <end position="186"/>
    </location>
</feature>
<dbReference type="PATRIC" id="fig|742733.3.peg.2222"/>
<evidence type="ECO:0000256" key="7">
    <source>
        <dbReference type="ARBA" id="ARBA00023136"/>
    </source>
</evidence>
<evidence type="ECO:0000256" key="3">
    <source>
        <dbReference type="ARBA" id="ARBA00022449"/>
    </source>
</evidence>
<keyword evidence="6 9" id="KW-1133">Transmembrane helix</keyword>
<dbReference type="Proteomes" id="UP000003763">
    <property type="component" value="Unassembled WGS sequence"/>
</dbReference>
<keyword evidence="5 9" id="KW-0812">Transmembrane</keyword>
<evidence type="ECO:0000313" key="12">
    <source>
        <dbReference type="Proteomes" id="UP000003763"/>
    </source>
</evidence>
<feature type="transmembrane region" description="Helical" evidence="9">
    <location>
        <begin position="442"/>
        <end position="465"/>
    </location>
</feature>
<keyword evidence="3" id="KW-0050">Antiport</keyword>
<feature type="transmembrane region" description="Helical" evidence="9">
    <location>
        <begin position="312"/>
        <end position="335"/>
    </location>
</feature>
<dbReference type="PANTHER" id="PTHR33451:SF5">
    <property type="entry name" value="NA+_H+ ANTIPORTER"/>
    <property type="match status" value="1"/>
</dbReference>
<keyword evidence="7 9" id="KW-0472">Membrane</keyword>
<evidence type="ECO:0000256" key="1">
    <source>
        <dbReference type="ARBA" id="ARBA00004651"/>
    </source>
</evidence>
<gene>
    <name evidence="11" type="ORF">HMPREF9469_02146</name>
</gene>
<feature type="transmembrane region" description="Helical" evidence="9">
    <location>
        <begin position="142"/>
        <end position="168"/>
    </location>
</feature>
<feature type="transmembrane region" description="Helical" evidence="9">
    <location>
        <begin position="270"/>
        <end position="291"/>
    </location>
</feature>
<comment type="similarity">
    <text evidence="8">Belongs to the NhaC Na(+)/H(+) (TC 2.A.35) antiporter family.</text>
</comment>
<evidence type="ECO:0000256" key="2">
    <source>
        <dbReference type="ARBA" id="ARBA00022448"/>
    </source>
</evidence>
<dbReference type="GO" id="GO:0015297">
    <property type="term" value="F:antiporter activity"/>
    <property type="evidence" value="ECO:0007669"/>
    <property type="project" value="UniProtKB-KW"/>
</dbReference>